<organism evidence="1 2">
    <name type="scientific">Vicia faba</name>
    <name type="common">Broad bean</name>
    <name type="synonym">Faba vulgaris</name>
    <dbReference type="NCBI Taxonomy" id="3906"/>
    <lineage>
        <taxon>Eukaryota</taxon>
        <taxon>Viridiplantae</taxon>
        <taxon>Streptophyta</taxon>
        <taxon>Embryophyta</taxon>
        <taxon>Tracheophyta</taxon>
        <taxon>Spermatophyta</taxon>
        <taxon>Magnoliopsida</taxon>
        <taxon>eudicotyledons</taxon>
        <taxon>Gunneridae</taxon>
        <taxon>Pentapetalae</taxon>
        <taxon>rosids</taxon>
        <taxon>fabids</taxon>
        <taxon>Fabales</taxon>
        <taxon>Fabaceae</taxon>
        <taxon>Papilionoideae</taxon>
        <taxon>50 kb inversion clade</taxon>
        <taxon>NPAAA clade</taxon>
        <taxon>Hologalegina</taxon>
        <taxon>IRL clade</taxon>
        <taxon>Fabeae</taxon>
        <taxon>Vicia</taxon>
    </lineage>
</organism>
<gene>
    <name evidence="1" type="ORF">VFH_I115680</name>
</gene>
<reference evidence="1 2" key="1">
    <citation type="submission" date="2023-01" db="EMBL/GenBank/DDBJ databases">
        <authorList>
            <person name="Kreplak J."/>
        </authorList>
    </citation>
    <scope>NUCLEOTIDE SEQUENCE [LARGE SCALE GENOMIC DNA]</scope>
</reference>
<dbReference type="EMBL" id="OX451735">
    <property type="protein sequence ID" value="CAI8593926.1"/>
    <property type="molecule type" value="Genomic_DNA"/>
</dbReference>
<dbReference type="AlphaFoldDB" id="A0AAV0Z7W8"/>
<dbReference type="Proteomes" id="UP001157006">
    <property type="component" value="Chromosome 1S"/>
</dbReference>
<proteinExistence type="predicted"/>
<sequence length="112" mass="12926">MLKIHLEEENTQRLAVETQLRGSDINTSCARLKALPEDKGKAPDRSAEYEEYDDLVIKLHNWECMIGKKDEMIQNLVLKSDGERTKNLLKETKAWSDKNLGHGPLKYLEIED</sequence>
<name>A0AAV0Z7W8_VICFA</name>
<keyword evidence="2" id="KW-1185">Reference proteome</keyword>
<evidence type="ECO:0000313" key="1">
    <source>
        <dbReference type="EMBL" id="CAI8593926.1"/>
    </source>
</evidence>
<accession>A0AAV0Z7W8</accession>
<protein>
    <submittedName>
        <fullName evidence="1">Uncharacterized protein</fullName>
    </submittedName>
</protein>
<evidence type="ECO:0000313" key="2">
    <source>
        <dbReference type="Proteomes" id="UP001157006"/>
    </source>
</evidence>